<dbReference type="RefSeq" id="WP_176010056.1">
    <property type="nucleotide sequence ID" value="NZ_CP041372.2"/>
</dbReference>
<feature type="transmembrane region" description="Helical" evidence="1">
    <location>
        <begin position="74"/>
        <end position="96"/>
    </location>
</feature>
<feature type="transmembrane region" description="Helical" evidence="1">
    <location>
        <begin position="7"/>
        <end position="25"/>
    </location>
</feature>
<sequence length="97" mass="10253">MNYALKVIGMIAVLYGISFGISYFFDFLLANVVFIASIVGGFIAWGGGASSLGEAATSQASNGAYVGKKQGNNNVPFITPFFVGAILTLLSSFFLYF</sequence>
<keyword evidence="1" id="KW-1133">Transmembrane helix</keyword>
<dbReference type="Proteomes" id="UP000318138">
    <property type="component" value="Chromosome"/>
</dbReference>
<name>A0A859FHE1_9BACI</name>
<dbReference type="AlphaFoldDB" id="A0A859FHE1"/>
<dbReference type="KEGG" id="psua:FLK61_36025"/>
<evidence type="ECO:0000256" key="1">
    <source>
        <dbReference type="SAM" id="Phobius"/>
    </source>
</evidence>
<proteinExistence type="predicted"/>
<feature type="transmembrane region" description="Helical" evidence="1">
    <location>
        <begin position="31"/>
        <end position="53"/>
    </location>
</feature>
<accession>A0A859FHE1</accession>
<keyword evidence="1" id="KW-0472">Membrane</keyword>
<keyword evidence="3" id="KW-1185">Reference proteome</keyword>
<organism evidence="2 3">
    <name type="scientific">Paenalkalicoccus suaedae</name>
    <dbReference type="NCBI Taxonomy" id="2592382"/>
    <lineage>
        <taxon>Bacteria</taxon>
        <taxon>Bacillati</taxon>
        <taxon>Bacillota</taxon>
        <taxon>Bacilli</taxon>
        <taxon>Bacillales</taxon>
        <taxon>Bacillaceae</taxon>
        <taxon>Paenalkalicoccus</taxon>
    </lineage>
</organism>
<gene>
    <name evidence="2" type="ORF">FLK61_36025</name>
</gene>
<protein>
    <submittedName>
        <fullName evidence="2">Uncharacterized protein</fullName>
    </submittedName>
</protein>
<evidence type="ECO:0000313" key="3">
    <source>
        <dbReference type="Proteomes" id="UP000318138"/>
    </source>
</evidence>
<reference evidence="3" key="1">
    <citation type="submission" date="2019-07" db="EMBL/GenBank/DDBJ databases">
        <title>Bacillus alkalisoli sp. nov. isolated from saline soil.</title>
        <authorList>
            <person name="Sun J.-Q."/>
            <person name="Xu L."/>
        </authorList>
    </citation>
    <scope>NUCLEOTIDE SEQUENCE [LARGE SCALE GENOMIC DNA]</scope>
    <source>
        <strain evidence="3">M4U3P1</strain>
    </source>
</reference>
<dbReference type="EMBL" id="CP041372">
    <property type="protein sequence ID" value="QKS72072.1"/>
    <property type="molecule type" value="Genomic_DNA"/>
</dbReference>
<keyword evidence="1" id="KW-0812">Transmembrane</keyword>
<evidence type="ECO:0000313" key="2">
    <source>
        <dbReference type="EMBL" id="QKS72072.1"/>
    </source>
</evidence>